<protein>
    <recommendedName>
        <fullName evidence="4">Tetratricopeptide repeat protein</fullName>
    </recommendedName>
</protein>
<feature type="chain" id="PRO_5047209453" description="Tetratricopeptide repeat protein" evidence="1">
    <location>
        <begin position="19"/>
        <end position="278"/>
    </location>
</feature>
<evidence type="ECO:0000313" key="3">
    <source>
        <dbReference type="Proteomes" id="UP000605990"/>
    </source>
</evidence>
<accession>A0ABR7J293</accession>
<keyword evidence="1" id="KW-0732">Signal</keyword>
<evidence type="ECO:0000313" key="2">
    <source>
        <dbReference type="EMBL" id="MBC5836189.1"/>
    </source>
</evidence>
<evidence type="ECO:0000256" key="1">
    <source>
        <dbReference type="SAM" id="SignalP"/>
    </source>
</evidence>
<organism evidence="2 3">
    <name type="scientific">Flavobacterium bernardetii</name>
    <dbReference type="NCBI Taxonomy" id="2813823"/>
    <lineage>
        <taxon>Bacteria</taxon>
        <taxon>Pseudomonadati</taxon>
        <taxon>Bacteroidota</taxon>
        <taxon>Flavobacteriia</taxon>
        <taxon>Flavobacteriales</taxon>
        <taxon>Flavobacteriaceae</taxon>
        <taxon>Flavobacterium</taxon>
    </lineage>
</organism>
<proteinExistence type="predicted"/>
<feature type="signal peptide" evidence="1">
    <location>
        <begin position="1"/>
        <end position="18"/>
    </location>
</feature>
<comment type="caution">
    <text evidence="2">The sequence shown here is derived from an EMBL/GenBank/DDBJ whole genome shotgun (WGS) entry which is preliminary data.</text>
</comment>
<sequence length="278" mass="32985">MKKAIILILIFFSTKAISQTNSLSEFQKAEILLRTNNIDSAYFKFKHLEKNLPKTDTLYSYALFYYTVTITELEKENRLKEKFDKSLSFGLEAYETIEKGIQYFDSDYKKRKYFIMKNIIVSYFGLGNFSEGKKWKEKLYLAKANNELPEGLVDCFNFDYFTYENKNIWGYEWFAELPKDRFGSSFSKVVYYVYSTDENGNDKDQLYRFQVLMFHASNSSFDYVLTKRLETAKNETSGTLYKYTYNENIDFGQLQLDIKEILKGNINPEKRKQLETKN</sequence>
<dbReference type="EMBL" id="JACRUN010000012">
    <property type="protein sequence ID" value="MBC5836189.1"/>
    <property type="molecule type" value="Genomic_DNA"/>
</dbReference>
<evidence type="ECO:0008006" key="4">
    <source>
        <dbReference type="Google" id="ProtNLM"/>
    </source>
</evidence>
<name>A0ABR7J293_9FLAO</name>
<keyword evidence="3" id="KW-1185">Reference proteome</keyword>
<dbReference type="RefSeq" id="WP_166131543.1">
    <property type="nucleotide sequence ID" value="NZ_JAANOQ010000012.1"/>
</dbReference>
<dbReference type="Proteomes" id="UP000605990">
    <property type="component" value="Unassembled WGS sequence"/>
</dbReference>
<reference evidence="2 3" key="1">
    <citation type="submission" date="2020-08" db="EMBL/GenBank/DDBJ databases">
        <title>Description of novel Flavobacterium F-408 isolate.</title>
        <authorList>
            <person name="Saticioglu I.B."/>
            <person name="Duman M."/>
            <person name="Altun S."/>
        </authorList>
    </citation>
    <scope>NUCLEOTIDE SEQUENCE [LARGE SCALE GENOMIC DNA]</scope>
    <source>
        <strain evidence="2 3">F-408</strain>
    </source>
</reference>
<gene>
    <name evidence="2" type="ORF">H8R27_14960</name>
</gene>